<dbReference type="Gene3D" id="2.60.120.260">
    <property type="entry name" value="Galactose-binding domain-like"/>
    <property type="match status" value="1"/>
</dbReference>
<dbReference type="GO" id="GO:0046872">
    <property type="term" value="F:metal ion binding"/>
    <property type="evidence" value="ECO:0007669"/>
    <property type="project" value="InterPro"/>
</dbReference>
<dbReference type="Proteomes" id="UP000621560">
    <property type="component" value="Unassembled WGS sequence"/>
</dbReference>
<dbReference type="Pfam" id="PF16656">
    <property type="entry name" value="Pur_ac_phosph_N"/>
    <property type="match status" value="1"/>
</dbReference>
<organism evidence="3 4">
    <name type="scientific">Paenibacillus sabuli</name>
    <dbReference type="NCBI Taxonomy" id="2772509"/>
    <lineage>
        <taxon>Bacteria</taxon>
        <taxon>Bacillati</taxon>
        <taxon>Bacillota</taxon>
        <taxon>Bacilli</taxon>
        <taxon>Bacillales</taxon>
        <taxon>Paenibacillaceae</taxon>
        <taxon>Paenibacillus</taxon>
    </lineage>
</organism>
<dbReference type="GO" id="GO:0003993">
    <property type="term" value="F:acid phosphatase activity"/>
    <property type="evidence" value="ECO:0007669"/>
    <property type="project" value="InterPro"/>
</dbReference>
<dbReference type="InterPro" id="IPR003961">
    <property type="entry name" value="FN3_dom"/>
</dbReference>
<evidence type="ECO:0000259" key="2">
    <source>
        <dbReference type="PROSITE" id="PS50853"/>
    </source>
</evidence>
<dbReference type="InterPro" id="IPR008979">
    <property type="entry name" value="Galactose-bd-like_sf"/>
</dbReference>
<dbReference type="CDD" id="cd00063">
    <property type="entry name" value="FN3"/>
    <property type="match status" value="1"/>
</dbReference>
<keyword evidence="4" id="KW-1185">Reference proteome</keyword>
<gene>
    <name evidence="3" type="ORF">IDH44_25215</name>
</gene>
<sequence length="949" mass="103334">MKKKQHSAWTSLMLAFMLGWVTVYATGGLDHPLLAAQSGGQYGGKNPVTVAGAVYGEDASVTVADTVYIDGETELIAADAQWRYLDDGSDPGSAWRAPDYDDAVWQTGAAPLGYNRHNAGLGTVIGYGADSGDKHLASYFRHTFQAGHTAEVQTLTASLVRDDGAVVYLNGEEVYRVNMPQGEIGYRTPASGAVGDERPEEAFSIDPALLVEGENVLTAEVHQNAGTSSDLHFQLSLQASDEEPQVTVEPPIAIAMSLYGDPKTQRSFAWYTRYDPQTAPADALDSIVEVVPAGADFDSDAVMVYEGDAQVLTNLKITHSETGSFVSHKVVVDGLTPGTAYQYRLGSVDNWSPIGRIVTEGEAETTYELLYMTDSQGGNSYDYEVWADTLAQGLDHFPDARFLMMAGDQVDAGALEYQWLDFFGKPQADLLNLPIQASVGNHEGPYNNNFSYHFNYPTDAVEDQLPAGSVYAFDYGDAHFMVLNTMDMGWDDRQRESFRQQVEWLRREVAETDRKWKVLMMHKAIYSVGGHTNDGDILELRRDFHGVIDELGIDVVLQGHDHTFMRSHQMYGDEPVTQVETDESGAVRNPDGTLYMVSNAVGTKYYDVRSGIDHYYAAVMEQPRKPVFSGIRMTPDSLTIDSYRSGEDEPFDTYTIRRDDARPQPVRALTAGATGDGRIQLSWLAPKQAGASADDPVRGYRIVEQSGQLGRNWSLYVPAEGGRSDYAQLIDAPADSGQVYSFAVTAVDNRDNSETARASVDGQVPAAPTAAVVHDGFNTLGWTAVPGYAAPSAYEYSVDGGASWQPVTAHPQPVGDGEYPAGEVQVRVQAAGGMQAGHVLATGQAYTRNSVHDAFALEATLKRADDTLIVRATAEQTALYDGEAQLVVQLMDGDTPLLLHGVPVEGKRTSVEERFAVSGADYRVKVFVFDERVGGAEMAEYLAQPLVLE</sequence>
<feature type="domain" description="Fibronectin type-III" evidence="2">
    <location>
        <begin position="665"/>
        <end position="767"/>
    </location>
</feature>
<dbReference type="PROSITE" id="PS50853">
    <property type="entry name" value="FN3"/>
    <property type="match status" value="1"/>
</dbReference>
<dbReference type="InterPro" id="IPR015914">
    <property type="entry name" value="PAPs_N"/>
</dbReference>
<dbReference type="SUPFAM" id="SSF49785">
    <property type="entry name" value="Galactose-binding domain-like"/>
    <property type="match status" value="1"/>
</dbReference>
<reference evidence="3" key="1">
    <citation type="submission" date="2020-09" db="EMBL/GenBank/DDBJ databases">
        <title>A novel bacterium of genus Paenibacillus, isolated from South China Sea.</title>
        <authorList>
            <person name="Huang H."/>
            <person name="Mo K."/>
            <person name="Hu Y."/>
        </authorList>
    </citation>
    <scope>NUCLEOTIDE SEQUENCE</scope>
    <source>
        <strain evidence="3">IB182496</strain>
    </source>
</reference>
<protein>
    <submittedName>
        <fullName evidence="3">Metallophosphoesterase</fullName>
    </submittedName>
</protein>
<dbReference type="AlphaFoldDB" id="A0A927BZR9"/>
<proteinExistence type="predicted"/>
<evidence type="ECO:0000256" key="1">
    <source>
        <dbReference type="ARBA" id="ARBA00022729"/>
    </source>
</evidence>
<dbReference type="InterPro" id="IPR036116">
    <property type="entry name" value="FN3_sf"/>
</dbReference>
<dbReference type="PANTHER" id="PTHR45867">
    <property type="entry name" value="PURPLE ACID PHOSPHATASE"/>
    <property type="match status" value="1"/>
</dbReference>
<dbReference type="Gene3D" id="3.60.21.10">
    <property type="match status" value="1"/>
</dbReference>
<dbReference type="SUPFAM" id="SSF49363">
    <property type="entry name" value="Purple acid phosphatase, N-terminal domain"/>
    <property type="match status" value="1"/>
</dbReference>
<dbReference type="SUPFAM" id="SSF56300">
    <property type="entry name" value="Metallo-dependent phosphatases"/>
    <property type="match status" value="1"/>
</dbReference>
<name>A0A927BZR9_9BACL</name>
<dbReference type="InterPro" id="IPR029052">
    <property type="entry name" value="Metallo-depent_PP-like"/>
</dbReference>
<dbReference type="InterPro" id="IPR008963">
    <property type="entry name" value="Purple_acid_Pase-like_N"/>
</dbReference>
<evidence type="ECO:0000313" key="4">
    <source>
        <dbReference type="Proteomes" id="UP000621560"/>
    </source>
</evidence>
<dbReference type="SUPFAM" id="SSF49265">
    <property type="entry name" value="Fibronectin type III"/>
    <property type="match status" value="1"/>
</dbReference>
<dbReference type="RefSeq" id="WP_190921593.1">
    <property type="nucleotide sequence ID" value="NZ_JACXIZ010000070.1"/>
</dbReference>
<accession>A0A927BZR9</accession>
<dbReference type="Pfam" id="PF00149">
    <property type="entry name" value="Metallophos"/>
    <property type="match status" value="1"/>
</dbReference>
<keyword evidence="1" id="KW-0732">Signal</keyword>
<dbReference type="InterPro" id="IPR004843">
    <property type="entry name" value="Calcineurin-like_PHP"/>
</dbReference>
<evidence type="ECO:0000313" key="3">
    <source>
        <dbReference type="EMBL" id="MBD2848494.1"/>
    </source>
</evidence>
<dbReference type="PANTHER" id="PTHR45867:SF3">
    <property type="entry name" value="ACID PHOSPHATASE TYPE 7"/>
    <property type="match status" value="1"/>
</dbReference>
<dbReference type="EMBL" id="JACXIZ010000070">
    <property type="protein sequence ID" value="MBD2848494.1"/>
    <property type="molecule type" value="Genomic_DNA"/>
</dbReference>
<dbReference type="Gene3D" id="2.60.40.10">
    <property type="entry name" value="Immunoglobulins"/>
    <property type="match status" value="1"/>
</dbReference>
<comment type="caution">
    <text evidence="3">The sequence shown here is derived from an EMBL/GenBank/DDBJ whole genome shotgun (WGS) entry which is preliminary data.</text>
</comment>
<dbReference type="InterPro" id="IPR013783">
    <property type="entry name" value="Ig-like_fold"/>
</dbReference>